<feature type="repeat" description="PPR" evidence="2">
    <location>
        <begin position="250"/>
        <end position="284"/>
    </location>
</feature>
<feature type="repeat" description="PPR" evidence="2">
    <location>
        <begin position="358"/>
        <end position="392"/>
    </location>
</feature>
<dbReference type="Pfam" id="PF01535">
    <property type="entry name" value="PPR"/>
    <property type="match status" value="5"/>
</dbReference>
<feature type="repeat" description="PPR" evidence="2">
    <location>
        <begin position="118"/>
        <end position="152"/>
    </location>
</feature>
<dbReference type="GO" id="GO:0003723">
    <property type="term" value="F:RNA binding"/>
    <property type="evidence" value="ECO:0007669"/>
    <property type="project" value="InterPro"/>
</dbReference>
<dbReference type="GO" id="GO:0009451">
    <property type="term" value="P:RNA modification"/>
    <property type="evidence" value="ECO:0007669"/>
    <property type="project" value="InterPro"/>
</dbReference>
<dbReference type="InterPro" id="IPR011990">
    <property type="entry name" value="TPR-like_helical_dom_sf"/>
</dbReference>
<keyword evidence="1" id="KW-0677">Repeat</keyword>
<dbReference type="OrthoDB" id="185373at2759"/>
<keyword evidence="4" id="KW-1185">Reference proteome</keyword>
<dbReference type="InterPro" id="IPR046960">
    <property type="entry name" value="PPR_At4g14850-like_plant"/>
</dbReference>
<dbReference type="EMBL" id="JAGGNH010000004">
    <property type="protein sequence ID" value="KAJ0974297.1"/>
    <property type="molecule type" value="Genomic_DNA"/>
</dbReference>
<dbReference type="Proteomes" id="UP001085076">
    <property type="component" value="Miscellaneous, Linkage group lg04"/>
</dbReference>
<evidence type="ECO:0000313" key="3">
    <source>
        <dbReference type="EMBL" id="KAJ0974297.1"/>
    </source>
</evidence>
<gene>
    <name evidence="3" type="ORF">J5N97_016262</name>
</gene>
<evidence type="ECO:0000256" key="1">
    <source>
        <dbReference type="ARBA" id="ARBA00022737"/>
    </source>
</evidence>
<evidence type="ECO:0000313" key="4">
    <source>
        <dbReference type="Proteomes" id="UP001085076"/>
    </source>
</evidence>
<feature type="repeat" description="PPR" evidence="2">
    <location>
        <begin position="393"/>
        <end position="427"/>
    </location>
</feature>
<evidence type="ECO:0000256" key="2">
    <source>
        <dbReference type="PROSITE-ProRule" id="PRU00708"/>
    </source>
</evidence>
<dbReference type="Pfam" id="PF13041">
    <property type="entry name" value="PPR_2"/>
    <property type="match status" value="1"/>
</dbReference>
<dbReference type="InterPro" id="IPR002885">
    <property type="entry name" value="PPR_rpt"/>
</dbReference>
<sequence length="445" mass="49180">MPHRSTPTARPRPRSCLLDALHRHISAGHLDLAVSTLPLLARCGLRPPARSLSLLLRRCLLSRSLPLARLILLHLNLTGLKPFYPSITHLSNNLLYLFFALRLPDHARNLFDRMSRPNVFSYNAMLAGYARLAMPRAARRLFDRMTVRDVVSWNTLIIALARHDSPSEAVLFYSRLRRSPLGFNAHTFSGLLTACVRLEELRLVQQVHGQVMRVGFLSNLIISSSIVDAYSKCGCVSDAKRLFDEMPIRDVLAWTTLVNGYAKSGDLVNAHKLFDEMPEKNSVSWTALIGGSVLVVVSVLGASVASLKHGTQIHARILRTGFHPNAIVISSLIDMYSKCGNLAGGLRIFDLTGYSKRDVVVWNTMMSAVGQHGHGRATIQLFGMMIKVGTIPDSNTFVILLSACSHSGLVEEGLKCFKSMAKHGVVPKEEHYGDYFSSVCSILAN</sequence>
<proteinExistence type="predicted"/>
<dbReference type="PROSITE" id="PS51375">
    <property type="entry name" value="PPR"/>
    <property type="match status" value="4"/>
</dbReference>
<accession>A0A9D5HFH8</accession>
<dbReference type="PANTHER" id="PTHR47926:SF382">
    <property type="entry name" value="PENTACOTRIPEPTIDE-REPEAT REGION OF PRORP DOMAIN-CONTAINING PROTEIN"/>
    <property type="match status" value="1"/>
</dbReference>
<comment type="caution">
    <text evidence="3">The sequence shown here is derived from an EMBL/GenBank/DDBJ whole genome shotgun (WGS) entry which is preliminary data.</text>
</comment>
<dbReference type="NCBIfam" id="TIGR00756">
    <property type="entry name" value="PPR"/>
    <property type="match status" value="5"/>
</dbReference>
<dbReference type="FunFam" id="1.25.40.10:FF:000031">
    <property type="entry name" value="Pentatricopeptide repeat-containing protein mitochondrial"/>
    <property type="match status" value="1"/>
</dbReference>
<name>A0A9D5HFH8_9LILI</name>
<reference evidence="3" key="1">
    <citation type="submission" date="2021-03" db="EMBL/GenBank/DDBJ databases">
        <authorList>
            <person name="Li Z."/>
            <person name="Yang C."/>
        </authorList>
    </citation>
    <scope>NUCLEOTIDE SEQUENCE</scope>
    <source>
        <strain evidence="3">Dzin_1.0</strain>
        <tissue evidence="3">Leaf</tissue>
    </source>
</reference>
<dbReference type="Gene3D" id="1.25.40.10">
    <property type="entry name" value="Tetratricopeptide repeat domain"/>
    <property type="match status" value="3"/>
</dbReference>
<protein>
    <recommendedName>
        <fullName evidence="5">Pentatricopeptide repeat-containing protein</fullName>
    </recommendedName>
</protein>
<evidence type="ECO:0008006" key="5">
    <source>
        <dbReference type="Google" id="ProtNLM"/>
    </source>
</evidence>
<dbReference type="AlphaFoldDB" id="A0A9D5HFH8"/>
<reference evidence="3" key="2">
    <citation type="journal article" date="2022" name="Hortic Res">
        <title>The genome of Dioscorea zingiberensis sheds light on the biosynthesis, origin and evolution of the medicinally important diosgenin saponins.</title>
        <authorList>
            <person name="Li Y."/>
            <person name="Tan C."/>
            <person name="Li Z."/>
            <person name="Guo J."/>
            <person name="Li S."/>
            <person name="Chen X."/>
            <person name="Wang C."/>
            <person name="Dai X."/>
            <person name="Yang H."/>
            <person name="Song W."/>
            <person name="Hou L."/>
            <person name="Xu J."/>
            <person name="Tong Z."/>
            <person name="Xu A."/>
            <person name="Yuan X."/>
            <person name="Wang W."/>
            <person name="Yang Q."/>
            <person name="Chen L."/>
            <person name="Sun Z."/>
            <person name="Wang K."/>
            <person name="Pan B."/>
            <person name="Chen J."/>
            <person name="Bao Y."/>
            <person name="Liu F."/>
            <person name="Qi X."/>
            <person name="Gang D.R."/>
            <person name="Wen J."/>
            <person name="Li J."/>
        </authorList>
    </citation>
    <scope>NUCLEOTIDE SEQUENCE</scope>
    <source>
        <strain evidence="3">Dzin_1.0</strain>
    </source>
</reference>
<organism evidence="3 4">
    <name type="scientific">Dioscorea zingiberensis</name>
    <dbReference type="NCBI Taxonomy" id="325984"/>
    <lineage>
        <taxon>Eukaryota</taxon>
        <taxon>Viridiplantae</taxon>
        <taxon>Streptophyta</taxon>
        <taxon>Embryophyta</taxon>
        <taxon>Tracheophyta</taxon>
        <taxon>Spermatophyta</taxon>
        <taxon>Magnoliopsida</taxon>
        <taxon>Liliopsida</taxon>
        <taxon>Dioscoreales</taxon>
        <taxon>Dioscoreaceae</taxon>
        <taxon>Dioscorea</taxon>
    </lineage>
</organism>
<dbReference type="PANTHER" id="PTHR47926">
    <property type="entry name" value="PENTATRICOPEPTIDE REPEAT-CONTAINING PROTEIN"/>
    <property type="match status" value="1"/>
</dbReference>